<dbReference type="Pfam" id="PF00107">
    <property type="entry name" value="ADH_zinc_N"/>
    <property type="match status" value="1"/>
</dbReference>
<accession>A0A507DJF6</accession>
<dbReference type="GO" id="GO:0070402">
    <property type="term" value="F:NADPH binding"/>
    <property type="evidence" value="ECO:0007669"/>
    <property type="project" value="TreeGrafter"/>
</dbReference>
<dbReference type="Pfam" id="PF08240">
    <property type="entry name" value="ADH_N"/>
    <property type="match status" value="1"/>
</dbReference>
<dbReference type="SMART" id="SM00829">
    <property type="entry name" value="PKS_ER"/>
    <property type="match status" value="1"/>
</dbReference>
<organism evidence="5 6">
    <name type="scientific">Chytriomyces confervae</name>
    <dbReference type="NCBI Taxonomy" id="246404"/>
    <lineage>
        <taxon>Eukaryota</taxon>
        <taxon>Fungi</taxon>
        <taxon>Fungi incertae sedis</taxon>
        <taxon>Chytridiomycota</taxon>
        <taxon>Chytridiomycota incertae sedis</taxon>
        <taxon>Chytridiomycetes</taxon>
        <taxon>Chytridiales</taxon>
        <taxon>Chytriomycetaceae</taxon>
        <taxon>Chytriomyces</taxon>
    </lineage>
</organism>
<dbReference type="SUPFAM" id="SSF50129">
    <property type="entry name" value="GroES-like"/>
    <property type="match status" value="1"/>
</dbReference>
<evidence type="ECO:0000313" key="5">
    <source>
        <dbReference type="EMBL" id="TPX51792.1"/>
    </source>
</evidence>
<dbReference type="AlphaFoldDB" id="A0A507DJF6"/>
<feature type="domain" description="Enoyl reductase (ER)" evidence="4">
    <location>
        <begin position="8"/>
        <end position="344"/>
    </location>
</feature>
<dbReference type="InterPro" id="IPR013154">
    <property type="entry name" value="ADH-like_N"/>
</dbReference>
<dbReference type="InterPro" id="IPR036291">
    <property type="entry name" value="NAD(P)-bd_dom_sf"/>
</dbReference>
<dbReference type="Gene3D" id="3.90.180.10">
    <property type="entry name" value="Medium-chain alcohol dehydrogenases, catalytic domain"/>
    <property type="match status" value="1"/>
</dbReference>
<dbReference type="STRING" id="246404.A0A507DJF6"/>
<dbReference type="EMBL" id="QEAP01001107">
    <property type="protein sequence ID" value="TPX51792.1"/>
    <property type="molecule type" value="Genomic_DNA"/>
</dbReference>
<dbReference type="Gene3D" id="3.40.50.720">
    <property type="entry name" value="NAD(P)-binding Rossmann-like Domain"/>
    <property type="match status" value="1"/>
</dbReference>
<gene>
    <name evidence="5" type="ORF">CcCBS67573_g09996</name>
</gene>
<feature type="transmembrane region" description="Helical" evidence="3">
    <location>
        <begin position="249"/>
        <end position="270"/>
    </location>
</feature>
<keyword evidence="3" id="KW-1133">Transmembrane helix</keyword>
<dbReference type="OrthoDB" id="48317at2759"/>
<evidence type="ECO:0000259" key="4">
    <source>
        <dbReference type="SMART" id="SM00829"/>
    </source>
</evidence>
<evidence type="ECO:0000256" key="2">
    <source>
        <dbReference type="ARBA" id="ARBA00023002"/>
    </source>
</evidence>
<dbReference type="Proteomes" id="UP000320333">
    <property type="component" value="Unassembled WGS sequence"/>
</dbReference>
<reference evidence="5 6" key="1">
    <citation type="journal article" date="2019" name="Sci. Rep.">
        <title>Comparative genomics of chytrid fungi reveal insights into the obligate biotrophic and pathogenic lifestyle of Synchytrium endobioticum.</title>
        <authorList>
            <person name="van de Vossenberg B.T.L.H."/>
            <person name="Warris S."/>
            <person name="Nguyen H.D.T."/>
            <person name="van Gent-Pelzer M.P.E."/>
            <person name="Joly D.L."/>
            <person name="van de Geest H.C."/>
            <person name="Bonants P.J.M."/>
            <person name="Smith D.S."/>
            <person name="Levesque C.A."/>
            <person name="van der Lee T.A.J."/>
        </authorList>
    </citation>
    <scope>NUCLEOTIDE SEQUENCE [LARGE SCALE GENOMIC DNA]</scope>
    <source>
        <strain evidence="5 6">CBS 675.73</strain>
    </source>
</reference>
<dbReference type="PANTHER" id="PTHR48106">
    <property type="entry name" value="QUINONE OXIDOREDUCTASE PIG3-RELATED"/>
    <property type="match status" value="1"/>
</dbReference>
<evidence type="ECO:0000313" key="6">
    <source>
        <dbReference type="Proteomes" id="UP000320333"/>
    </source>
</evidence>
<sequence length="362" mass="39403">MHQVVFRKANVISLDSSPDPQPTSGTVRIRVKAFGINFADIMMRTGNYGDAPPFPNVAGYEVSGVVDAVGENVSQDWIGARVAALTKFGGYSDVVVVPLDQLIRVPENLSFIDAASIPVVYLTAWMLLVHLGSIKKGEVLVIQNAGGGVGLAAIDIALHKGATTIGTSSAAKHAFLKSRGLHHAIDYRTQDFVTEIKRITNNKGADLIIDPIGGRESWNKNFASLRRGGRLGFFGASSMMETLKGQTGLIALVVAWIKVAFSMILGAPTWSPIKLMDENKAVFGVNLARMFEDKEPVVDWFKTIMDGVQEGWVRPHVDCVLEMANVEKAHFLLEERKTTGKIVIVVDAKDAAHDLSKYKFVQ</sequence>
<keyword evidence="3" id="KW-0812">Transmembrane</keyword>
<dbReference type="SUPFAM" id="SSF51735">
    <property type="entry name" value="NAD(P)-binding Rossmann-fold domains"/>
    <property type="match status" value="1"/>
</dbReference>
<dbReference type="InterPro" id="IPR011032">
    <property type="entry name" value="GroES-like_sf"/>
</dbReference>
<dbReference type="InterPro" id="IPR013149">
    <property type="entry name" value="ADH-like_C"/>
</dbReference>
<evidence type="ECO:0000256" key="1">
    <source>
        <dbReference type="ARBA" id="ARBA00022857"/>
    </source>
</evidence>
<keyword evidence="2" id="KW-0560">Oxidoreductase</keyword>
<protein>
    <recommendedName>
        <fullName evidence="4">Enoyl reductase (ER) domain-containing protein</fullName>
    </recommendedName>
</protein>
<dbReference type="GO" id="GO:0016651">
    <property type="term" value="F:oxidoreductase activity, acting on NAD(P)H"/>
    <property type="evidence" value="ECO:0007669"/>
    <property type="project" value="TreeGrafter"/>
</dbReference>
<dbReference type="PANTHER" id="PTHR48106:SF18">
    <property type="entry name" value="QUINONE OXIDOREDUCTASE PIG3"/>
    <property type="match status" value="1"/>
</dbReference>
<comment type="caution">
    <text evidence="5">The sequence shown here is derived from an EMBL/GenBank/DDBJ whole genome shotgun (WGS) entry which is preliminary data.</text>
</comment>
<keyword evidence="6" id="KW-1185">Reference proteome</keyword>
<dbReference type="InterPro" id="IPR020843">
    <property type="entry name" value="ER"/>
</dbReference>
<keyword evidence="1" id="KW-0521">NADP</keyword>
<evidence type="ECO:0000256" key="3">
    <source>
        <dbReference type="SAM" id="Phobius"/>
    </source>
</evidence>
<name>A0A507DJF6_9FUNG</name>
<keyword evidence="3" id="KW-0472">Membrane</keyword>
<proteinExistence type="predicted"/>